<evidence type="ECO:0000259" key="2">
    <source>
        <dbReference type="Pfam" id="PF02589"/>
    </source>
</evidence>
<comment type="caution">
    <text evidence="3">The sequence shown here is derived from an EMBL/GenBank/DDBJ whole genome shotgun (WGS) entry which is preliminary data.</text>
</comment>
<sequence>MGERAASKTGALRSRKLTRRPLTWISGPSATCDIELDRIEGVHGPRRLAVVIVSDQEQSGSQDLFVVTQPRGDDTDVRPSWRRSRVRSAMSS</sequence>
<organism evidence="3 4">
    <name type="scientific">Streptomyces broussonetiae</name>
    <dbReference type="NCBI Taxonomy" id="2686304"/>
    <lineage>
        <taxon>Bacteria</taxon>
        <taxon>Bacillati</taxon>
        <taxon>Actinomycetota</taxon>
        <taxon>Actinomycetes</taxon>
        <taxon>Kitasatosporales</taxon>
        <taxon>Streptomycetaceae</taxon>
        <taxon>Streptomyces</taxon>
    </lineage>
</organism>
<dbReference type="Gene3D" id="3.40.50.10420">
    <property type="entry name" value="NagB/RpiA/CoA transferase-like"/>
    <property type="match status" value="1"/>
</dbReference>
<dbReference type="InterPro" id="IPR024185">
    <property type="entry name" value="FTHF_cligase-like_sf"/>
</dbReference>
<evidence type="ECO:0000256" key="1">
    <source>
        <dbReference type="SAM" id="MobiDB-lite"/>
    </source>
</evidence>
<reference evidence="3 4" key="1">
    <citation type="submission" date="2024-01" db="EMBL/GenBank/DDBJ databases">
        <title>Genome mining of biosynthetic gene clusters to explore secondary metabolites of Streptomyces sp.</title>
        <authorList>
            <person name="Baig A."/>
            <person name="Ajitkumar Shintre N."/>
            <person name="Kumar H."/>
            <person name="Anbarasu A."/>
            <person name="Ramaiah S."/>
        </authorList>
    </citation>
    <scope>NUCLEOTIDE SEQUENCE [LARGE SCALE GENOMIC DNA]</scope>
    <source>
        <strain evidence="3 4">A57</strain>
    </source>
</reference>
<accession>A0ABV5EL78</accession>
<feature type="domain" description="LUD" evidence="2">
    <location>
        <begin position="21"/>
        <end position="53"/>
    </location>
</feature>
<gene>
    <name evidence="3" type="ORF">VSS16_33685</name>
</gene>
<dbReference type="Proteomes" id="UP001585080">
    <property type="component" value="Unassembled WGS sequence"/>
</dbReference>
<proteinExistence type="predicted"/>
<evidence type="ECO:0000313" key="4">
    <source>
        <dbReference type="Proteomes" id="UP001585080"/>
    </source>
</evidence>
<evidence type="ECO:0000313" key="3">
    <source>
        <dbReference type="EMBL" id="MFB8777612.1"/>
    </source>
</evidence>
<dbReference type="SUPFAM" id="SSF100950">
    <property type="entry name" value="NagB/RpiA/CoA transferase-like"/>
    <property type="match status" value="1"/>
</dbReference>
<keyword evidence="4" id="KW-1185">Reference proteome</keyword>
<dbReference type="EMBL" id="JAYMRP010000048">
    <property type="protein sequence ID" value="MFB8777612.1"/>
    <property type="molecule type" value="Genomic_DNA"/>
</dbReference>
<dbReference type="Pfam" id="PF02589">
    <property type="entry name" value="LUD_dom"/>
    <property type="match status" value="1"/>
</dbReference>
<dbReference type="InterPro" id="IPR003741">
    <property type="entry name" value="LUD_dom"/>
</dbReference>
<name>A0ABV5EL78_9ACTN</name>
<protein>
    <submittedName>
        <fullName evidence="3">LUD domain-containing protein</fullName>
    </submittedName>
</protein>
<dbReference type="InterPro" id="IPR037171">
    <property type="entry name" value="NagB/RpiA_transferase-like"/>
</dbReference>
<feature type="region of interest" description="Disordered" evidence="1">
    <location>
        <begin position="69"/>
        <end position="92"/>
    </location>
</feature>